<dbReference type="Pfam" id="PF13378">
    <property type="entry name" value="MR_MLE_C"/>
    <property type="match status" value="1"/>
</dbReference>
<keyword evidence="2" id="KW-0479">Metal-binding</keyword>
<dbReference type="OrthoDB" id="9775391at2"/>
<keyword evidence="3" id="KW-0460">Magnesium</keyword>
<dbReference type="AlphaFoldDB" id="A0A1I4INV3"/>
<evidence type="ECO:0000256" key="2">
    <source>
        <dbReference type="ARBA" id="ARBA00022723"/>
    </source>
</evidence>
<sequence length="360" mass="40608">MTQIKDIKIYQATSKISQKISDATHDISNISFYIVELITEQNIVGQGYLLSFHYSPAAIKGALADLKDFILAGNYHIYETIKMKQEYELETEYFGSNGLQKWAQAVFNLAMWDAWGHQLKQPVWKLLGGSASKIPVYGSGGWLSYTDQELLEEVLAYQKRGFSAVKIKVGSSAIERDVQRITKVREAVGTEIKIMIDANQGLDVPAAIKLAQLAAKLDIHWFEEPILRTDFAGYQTIRQKSSISLAMGEREYDCTTLKELIRRNALDLWQPDIIRIGGVEGWRSSAALAALNNIPILPHYYKDYDVPLLNTVTNAYGAESFDWIDDLIDNKMLVKAGYAYPRSGSGWGFSFKKELLKEVQ</sequence>
<dbReference type="InterPro" id="IPR029065">
    <property type="entry name" value="Enolase_C-like"/>
</dbReference>
<dbReference type="SFLD" id="SFLDS00001">
    <property type="entry name" value="Enolase"/>
    <property type="match status" value="1"/>
</dbReference>
<dbReference type="Pfam" id="PF02746">
    <property type="entry name" value="MR_MLE_N"/>
    <property type="match status" value="1"/>
</dbReference>
<dbReference type="GO" id="GO:0016052">
    <property type="term" value="P:carbohydrate catabolic process"/>
    <property type="evidence" value="ECO:0007669"/>
    <property type="project" value="TreeGrafter"/>
</dbReference>
<dbReference type="GO" id="GO:0000287">
    <property type="term" value="F:magnesium ion binding"/>
    <property type="evidence" value="ECO:0007669"/>
    <property type="project" value="TreeGrafter"/>
</dbReference>
<dbReference type="PANTHER" id="PTHR13794">
    <property type="entry name" value="ENOLASE SUPERFAMILY, MANDELATE RACEMASE"/>
    <property type="match status" value="1"/>
</dbReference>
<dbReference type="InterPro" id="IPR029017">
    <property type="entry name" value="Enolase-like_N"/>
</dbReference>
<dbReference type="CDD" id="cd03316">
    <property type="entry name" value="MR_like"/>
    <property type="match status" value="1"/>
</dbReference>
<dbReference type="EMBL" id="FOTI01000018">
    <property type="protein sequence ID" value="SFL56010.1"/>
    <property type="molecule type" value="Genomic_DNA"/>
</dbReference>
<evidence type="ECO:0000313" key="6">
    <source>
        <dbReference type="Proteomes" id="UP000199006"/>
    </source>
</evidence>
<dbReference type="InterPro" id="IPR013342">
    <property type="entry name" value="Mandelate_racemase_C"/>
</dbReference>
<comment type="cofactor">
    <cofactor evidence="1">
        <name>Mg(2+)</name>
        <dbReference type="ChEBI" id="CHEBI:18420"/>
    </cofactor>
</comment>
<accession>A0A1I4INV3</accession>
<dbReference type="GO" id="GO:0016836">
    <property type="term" value="F:hydro-lyase activity"/>
    <property type="evidence" value="ECO:0007669"/>
    <property type="project" value="TreeGrafter"/>
</dbReference>
<dbReference type="InterPro" id="IPR046945">
    <property type="entry name" value="RHMD-like"/>
</dbReference>
<dbReference type="SFLD" id="SFLDG00179">
    <property type="entry name" value="mandelate_racemase"/>
    <property type="match status" value="1"/>
</dbReference>
<dbReference type="SUPFAM" id="SSF51604">
    <property type="entry name" value="Enolase C-terminal domain-like"/>
    <property type="match status" value="1"/>
</dbReference>
<proteinExistence type="predicted"/>
<keyword evidence="6" id="KW-1185">Reference proteome</keyword>
<dbReference type="SUPFAM" id="SSF54826">
    <property type="entry name" value="Enolase N-terminal domain-like"/>
    <property type="match status" value="1"/>
</dbReference>
<dbReference type="InterPro" id="IPR036849">
    <property type="entry name" value="Enolase-like_C_sf"/>
</dbReference>
<dbReference type="Proteomes" id="UP000199006">
    <property type="component" value="Unassembled WGS sequence"/>
</dbReference>
<dbReference type="Gene3D" id="3.30.390.10">
    <property type="entry name" value="Enolase-like, N-terminal domain"/>
    <property type="match status" value="1"/>
</dbReference>
<dbReference type="Gene3D" id="3.20.20.120">
    <property type="entry name" value="Enolase-like C-terminal domain"/>
    <property type="match status" value="1"/>
</dbReference>
<reference evidence="5 6" key="1">
    <citation type="submission" date="2016-10" db="EMBL/GenBank/DDBJ databases">
        <authorList>
            <person name="de Groot N.N."/>
        </authorList>
    </citation>
    <scope>NUCLEOTIDE SEQUENCE [LARGE SCALE GENOMIC DNA]</scope>
    <source>
        <strain evidence="5 6">ATCC 51327</strain>
    </source>
</reference>
<dbReference type="STRING" id="29563.SAMN02983006_01468"/>
<feature type="domain" description="Mandelate racemase/muconate lactonizing enzyme C-terminal" evidence="4">
    <location>
        <begin position="147"/>
        <end position="244"/>
    </location>
</feature>
<evidence type="ECO:0000256" key="3">
    <source>
        <dbReference type="ARBA" id="ARBA00022842"/>
    </source>
</evidence>
<dbReference type="InterPro" id="IPR013341">
    <property type="entry name" value="Mandelate_racemase_N_dom"/>
</dbReference>
<evidence type="ECO:0000256" key="1">
    <source>
        <dbReference type="ARBA" id="ARBA00001946"/>
    </source>
</evidence>
<dbReference type="SMART" id="SM00922">
    <property type="entry name" value="MR_MLE"/>
    <property type="match status" value="1"/>
</dbReference>
<evidence type="ECO:0000313" key="5">
    <source>
        <dbReference type="EMBL" id="SFL56010.1"/>
    </source>
</evidence>
<organism evidence="5 6">
    <name type="scientific">Halanaerobium salsuginis</name>
    <dbReference type="NCBI Taxonomy" id="29563"/>
    <lineage>
        <taxon>Bacteria</taxon>
        <taxon>Bacillati</taxon>
        <taxon>Bacillota</taxon>
        <taxon>Clostridia</taxon>
        <taxon>Halanaerobiales</taxon>
        <taxon>Halanaerobiaceae</taxon>
        <taxon>Halanaerobium</taxon>
    </lineage>
</organism>
<protein>
    <submittedName>
        <fullName evidence="5">L-alanine-DL-glutamate epimerase</fullName>
    </submittedName>
</protein>
<evidence type="ECO:0000259" key="4">
    <source>
        <dbReference type="SMART" id="SM00922"/>
    </source>
</evidence>
<dbReference type="PANTHER" id="PTHR13794:SF58">
    <property type="entry name" value="MITOCHONDRIAL ENOLASE SUPERFAMILY MEMBER 1"/>
    <property type="match status" value="1"/>
</dbReference>
<name>A0A1I4INV3_9FIRM</name>
<dbReference type="RefSeq" id="WP_089861525.1">
    <property type="nucleotide sequence ID" value="NZ_FOTI01000018.1"/>
</dbReference>
<gene>
    <name evidence="5" type="ORF">SAMN02983006_01468</name>
</gene>